<evidence type="ECO:0000256" key="2">
    <source>
        <dbReference type="SAM" id="MobiDB-lite"/>
    </source>
</evidence>
<dbReference type="InterPro" id="IPR011009">
    <property type="entry name" value="Kinase-like_dom_sf"/>
</dbReference>
<proteinExistence type="predicted"/>
<dbReference type="PROSITE" id="PS51059">
    <property type="entry name" value="PARP_CATALYTIC"/>
    <property type="match status" value="1"/>
</dbReference>
<feature type="region of interest" description="Disordered" evidence="2">
    <location>
        <begin position="2288"/>
        <end position="2349"/>
    </location>
</feature>
<keyword evidence="1" id="KW-0520">NAD</keyword>
<name>A0A812SRL8_9DINO</name>
<feature type="compositionally biased region" description="Low complexity" evidence="2">
    <location>
        <begin position="195"/>
        <end position="207"/>
    </location>
</feature>
<evidence type="ECO:0000259" key="3">
    <source>
        <dbReference type="PROSITE" id="PS50011"/>
    </source>
</evidence>
<sequence length="2903" mass="322170">MDQRPRHTESSSLGSDAQQVMSPSAQAGQATVGQPPTSGRRSSLLEGEANGPSYGATEAPVTSGALPVVQWPQASDEGRDGASSLATGMVEPAAGSAFLLGEDQVVANGGLEAPLPVSVQEPPSMQEADGGWRQGVEQGMVAQVQAGGGSPTVVRWLFSPPPVQELSDVAPQRWKFDELNGKFGDSGGGDKTEGRANGSTRSGSSTSARWCSSRVSKLSYLSTLVFLKGVSKLIYLSTLVFLKGVSRLIYLSTLVFLKGVSRLIYLSTLVFLKGVIRLLYLSTGVFLKGVFRILYHNPVHVFTHAAGMDASGGQARASSSTGPSQGDILGALAIGIKQLQDVQLKQMERKPEGKDTSAIDIQDWLEAAEEYYQKWVTASPMEKLALKPTRSAVLEEGRCARVNARAASMVLAALNEEVRTEMVTRKATSSTMLMVYRLLTMYRPGGEAEKTLLLKQLTSPTPASSATEVVEELRRWGRWFSRARDIDVATPDPVLLTKGLGMIVDALLQKHPQVSFRTSLMRSTLQLDAGPTLEQTLSFHEHLQAEMELLATSSSSGSSEKPNPKARSVATTSEANVQNPKGGSKGKQTAVKGACKWFAKKDCPTKTGEAKPNEQREKPSPKSPSKGKGKGHTEEPSAKSMSPEPEPQPTSPSTKSESQETGQDLKEMLGEATKAIKTLMAAKTSSTSTSSSGTSQGAVESLQRQLDELRLKAVRVCAAEPWANGPEEQDALIDSGATNILRPPRDEKERQDAVPVSVVLAGDTKKELVQNDVGTIIAGSDTRTQTIIPMCELVNHGWKVTWTGKKLAIKHPEFGRMRTALRGGCPEVAREEVRRIIDHMCRELYVEVKALKARIDAVNDKEAEPWTTSLRRLVELKDWAALAKAIETAPMFKDLPGKIKDKLFTELEFTEEAGWNYMKDLPLTRRERRKLLRSKRWVVNLFSGKGAPDDPLATIGAGADDDRVLLNVDIERSKAYDLTKDGIFKILMGGGHWKNGRSSWRATVSNVLCDEVEGSSGERVDGDTELIAKMFLLYMVSKFARPGRATGFLVEHPRDPKTLWNDGRDYASLWRTQLWLEFMKATGLDVYSFDQGALEHPARKPTTIGTNYALEHLNGLVDIRVKSENAMKMDPAKLATWSRGLRREIAKAIDDRAVVSPKIKAMTAKQRLEWRRHLQADHVPFRTEYPQASLALDMAGPFKTLGRDLYEKDYKYLLVGRWLRNMLQRKSGRGPSGDVTDGHIMARDDGGLVVAKGVRVNLIDPTELEPRLLPELRGSEVKYKPPTRRAKGKTPGVLEEELEPEEGRERNLSPPERYAKECLEKENITQETLEMLMALLPHDELSRDAFSPPDPEMWAPKQWGTGAYVHGGVMGLKKNVKMFKYSTKMMAYWVRTRHPAHRFTSLVLFRNLRTQPHRDSHNDLSSETVVFPISKFQNGEVWVEGEPEKEDEVSCMEKIGDKLIKGKLLPVANRPVTFNPRSWHSTQPWTGDRVVLSAYSIRGSDCLTSEDSDTLRELGFALPGDELKYLSSSESSRPSSGAANTASSSSSKSPEVRVSAIRAVHTFEEQDQEEVKQRRKDARVAKASIENIYTDNVEELLEKLMTDLQVVHTVRQSEAMKVLMKWKPSMKKEIDALEGKGAILRITKEEADNLEDVEYVHGKCVWTVKPPEHPEEEKGNPDRAKYKRKVRIVACGNQVEDDTLSVQDLYSAGATADIVRTVIAEAGYKRWGAAIDDIRAAFLTAPLPKGARRYILRVPKAVIAAGLAQEGECWLVQTALYGFRQSPKWWTTFRNTRAAEAKFSAEHKGVEVRATLKPCVTDPNLFKIVAEVQGKEVVIGYVVFYVDDVLAVGEEGYAAEIVRAHAAENEYSILPATKEWLTMEHEMPEIPTDAEGKALFDANVKAGEVMEGRWWCGGILAVLEVMEAFEVEMRMAAAEGEGRGYYVGSLSGIGAVVGHPHETGPEPEAEGHWRKVGAEMQIGTEGESYEGASYKFASYKFAWNVASCKFAWNVASNKFASYKFARNVAPYKFAWNVAPYKFAWNVALDMFAVAFVRITWDASIESAIVCVRFASYKFAWNVNSYKFASYKFAGNVNSYKFASYKFAGNVNSYKFASYKFAWNVASYKFAWNVADYEFAVAFYKSPKDGGGACRVLRGRRCGGVEANAVGGKGACLVSSKSSEAAATSNNKEQDREEEDWQNPMRVEWELYFLGLVTLIAVLAVWECLRECLRRGARKLPKLRDLARRQQDGPLSKKECKELSELVSRGSWLEEKDHEKLTELVARFTRHDQGASCASRGPSRAAGQAREQRRGEDVAAGARSLREAAASSWEQSMGVRQERAAESSPGYETARSVARMEVGVQADLAMVRLVQQESQSFACEKYVHEPSSYVMVAGQSTRDQGVPLAVKAQNHEATQYRRPIPAGLRNKEDRRSSDKAFCGDVLFQIIGVISLPIFLPGNPRNCLCYGVAWPLRGTRFLHGLEEPILHGELKPENVLIFGSEAKVSDVGFNMAGRGTGAVAYKAPEVYDGVFTTASEVYAFAMICWELVTGKRAWGEYTDLQIMKPVCVEHRRPPLDEKAVTTRLGQIVQESWASDPAKRPSFTQLLVQLAPEPKLPKSLPTALPSHWSGQDLDQGWIAVPASEDLFRELSKLFVVSQPRELGTGRDAGKYHRLWSAWRIEHQSLWDKYAAERNDVIRLLRQLEKSKLQTAEWKSKLEKANAQMPDPLCEHIGEKYLLHGTTPEVLLDILHQGFNDKLASLKGMFGAGAYFAEDPEKIDQYTREDPGHEAPGLEKLHARLYRAGGNRHPGSDVFYCFVVRVTCGACFVSNGLKDKLHDHDTGFQVFARDDRRELSSIPESDPRVPYHTLVVQTGSEAKLRIERFREIISFDANRAYPEYLLAYQRV</sequence>
<dbReference type="InterPro" id="IPR012317">
    <property type="entry name" value="Poly(ADP-ribose)pol_cat_dom"/>
</dbReference>
<feature type="compositionally biased region" description="Polar residues" evidence="2">
    <location>
        <begin position="10"/>
        <end position="41"/>
    </location>
</feature>
<keyword evidence="1" id="KW-0808">Transferase</keyword>
<feature type="compositionally biased region" description="Basic and acidic residues" evidence="2">
    <location>
        <begin position="603"/>
        <end position="620"/>
    </location>
</feature>
<feature type="region of interest" description="Disordered" evidence="2">
    <location>
        <begin position="180"/>
        <end position="207"/>
    </location>
</feature>
<dbReference type="PROSITE" id="PS50011">
    <property type="entry name" value="PROTEIN_KINASE_DOM"/>
    <property type="match status" value="1"/>
</dbReference>
<dbReference type="Proteomes" id="UP000604046">
    <property type="component" value="Unassembled WGS sequence"/>
</dbReference>
<dbReference type="InterPro" id="IPR051681">
    <property type="entry name" value="Ser/Thr_Kinases-Pseudokinases"/>
</dbReference>
<feature type="domain" description="Protein kinase" evidence="3">
    <location>
        <begin position="2307"/>
        <end position="2613"/>
    </location>
</feature>
<dbReference type="GO" id="GO:0004674">
    <property type="term" value="F:protein serine/threonine kinase activity"/>
    <property type="evidence" value="ECO:0007669"/>
    <property type="project" value="TreeGrafter"/>
</dbReference>
<feature type="region of interest" description="Disordered" evidence="2">
    <location>
        <begin position="1"/>
        <end position="64"/>
    </location>
</feature>
<comment type="caution">
    <text evidence="5">The sequence shown here is derived from an EMBL/GenBank/DDBJ whole genome shotgun (WGS) entry which is preliminary data.</text>
</comment>
<dbReference type="Gene3D" id="3.90.228.10">
    <property type="match status" value="1"/>
</dbReference>
<dbReference type="GO" id="GO:0003950">
    <property type="term" value="F:NAD+ poly-ADP-ribosyltransferase activity"/>
    <property type="evidence" value="ECO:0007669"/>
    <property type="project" value="UniProtKB-UniRule"/>
</dbReference>
<dbReference type="PANTHER" id="PTHR44329">
    <property type="entry name" value="SERINE/THREONINE-PROTEIN KINASE TNNI3K-RELATED"/>
    <property type="match status" value="1"/>
</dbReference>
<dbReference type="SUPFAM" id="SSF56399">
    <property type="entry name" value="ADP-ribosylation"/>
    <property type="match status" value="1"/>
</dbReference>
<feature type="compositionally biased region" description="Low complexity" evidence="2">
    <location>
        <begin position="684"/>
        <end position="695"/>
    </location>
</feature>
<feature type="region of interest" description="Disordered" evidence="2">
    <location>
        <begin position="1527"/>
        <end position="1552"/>
    </location>
</feature>
<dbReference type="Gene3D" id="1.10.510.10">
    <property type="entry name" value="Transferase(Phosphotransferase) domain 1"/>
    <property type="match status" value="1"/>
</dbReference>
<evidence type="ECO:0000313" key="5">
    <source>
        <dbReference type="EMBL" id="CAE7491894.1"/>
    </source>
</evidence>
<protein>
    <recommendedName>
        <fullName evidence="1">Poly [ADP-ribose] polymerase</fullName>
        <shortName evidence="1">PARP</shortName>
        <ecNumber evidence="1">2.4.2.-</ecNumber>
    </recommendedName>
</protein>
<feature type="domain" description="PARP catalytic" evidence="4">
    <location>
        <begin position="2621"/>
        <end position="2903"/>
    </location>
</feature>
<keyword evidence="1" id="KW-0328">Glycosyltransferase</keyword>
<feature type="region of interest" description="Disordered" evidence="2">
    <location>
        <begin position="1279"/>
        <end position="1311"/>
    </location>
</feature>
<dbReference type="Pfam" id="PF07714">
    <property type="entry name" value="PK_Tyr_Ser-Thr"/>
    <property type="match status" value="1"/>
</dbReference>
<evidence type="ECO:0000256" key="1">
    <source>
        <dbReference type="RuleBase" id="RU362114"/>
    </source>
</evidence>
<dbReference type="InterPro" id="IPR000719">
    <property type="entry name" value="Prot_kinase_dom"/>
</dbReference>
<dbReference type="GO" id="GO:0005524">
    <property type="term" value="F:ATP binding"/>
    <property type="evidence" value="ECO:0007669"/>
    <property type="project" value="InterPro"/>
</dbReference>
<reference evidence="5" key="1">
    <citation type="submission" date="2021-02" db="EMBL/GenBank/DDBJ databases">
        <authorList>
            <person name="Dougan E. K."/>
            <person name="Rhodes N."/>
            <person name="Thang M."/>
            <person name="Chan C."/>
        </authorList>
    </citation>
    <scope>NUCLEOTIDE SEQUENCE</scope>
</reference>
<keyword evidence="6" id="KW-1185">Reference proteome</keyword>
<dbReference type="Pfam" id="PF00644">
    <property type="entry name" value="PARP"/>
    <property type="match status" value="1"/>
</dbReference>
<feature type="compositionally biased region" description="Basic and acidic residues" evidence="2">
    <location>
        <begin position="1301"/>
        <end position="1311"/>
    </location>
</feature>
<evidence type="ECO:0000313" key="6">
    <source>
        <dbReference type="Proteomes" id="UP000604046"/>
    </source>
</evidence>
<feature type="compositionally biased region" description="Polar residues" evidence="2">
    <location>
        <begin position="569"/>
        <end position="581"/>
    </location>
</feature>
<dbReference type="SUPFAM" id="SSF56112">
    <property type="entry name" value="Protein kinase-like (PK-like)"/>
    <property type="match status" value="1"/>
</dbReference>
<dbReference type="OrthoDB" id="437639at2759"/>
<organism evidence="5 6">
    <name type="scientific">Symbiodinium natans</name>
    <dbReference type="NCBI Taxonomy" id="878477"/>
    <lineage>
        <taxon>Eukaryota</taxon>
        <taxon>Sar</taxon>
        <taxon>Alveolata</taxon>
        <taxon>Dinophyceae</taxon>
        <taxon>Suessiales</taxon>
        <taxon>Symbiodiniaceae</taxon>
        <taxon>Symbiodinium</taxon>
    </lineage>
</organism>
<accession>A0A812SRL8</accession>
<feature type="compositionally biased region" description="Low complexity" evidence="2">
    <location>
        <begin position="1527"/>
        <end position="1549"/>
    </location>
</feature>
<feature type="compositionally biased region" description="Low complexity" evidence="2">
    <location>
        <begin position="2314"/>
        <end position="2327"/>
    </location>
</feature>
<dbReference type="PANTHER" id="PTHR44329:SF214">
    <property type="entry name" value="PROTEIN KINASE DOMAIN-CONTAINING PROTEIN"/>
    <property type="match status" value="1"/>
</dbReference>
<feature type="region of interest" description="Disordered" evidence="2">
    <location>
        <begin position="603"/>
        <end position="663"/>
    </location>
</feature>
<evidence type="ECO:0000259" key="4">
    <source>
        <dbReference type="PROSITE" id="PS51059"/>
    </source>
</evidence>
<feature type="region of interest" description="Disordered" evidence="2">
    <location>
        <begin position="551"/>
        <end position="589"/>
    </location>
</feature>
<feature type="region of interest" description="Disordered" evidence="2">
    <location>
        <begin position="680"/>
        <end position="699"/>
    </location>
</feature>
<dbReference type="EMBL" id="CAJNDS010002478">
    <property type="protein sequence ID" value="CAE7491894.1"/>
    <property type="molecule type" value="Genomic_DNA"/>
</dbReference>
<dbReference type="InterPro" id="IPR001245">
    <property type="entry name" value="Ser-Thr/Tyr_kinase_cat_dom"/>
</dbReference>
<dbReference type="EC" id="2.4.2.-" evidence="1"/>
<feature type="compositionally biased region" description="Low complexity" evidence="2">
    <location>
        <begin position="651"/>
        <end position="661"/>
    </location>
</feature>
<gene>
    <name evidence="5" type="primary">RIPK2</name>
    <name evidence="5" type="ORF">SNAT2548_LOCUS27568</name>
</gene>